<protein>
    <submittedName>
        <fullName evidence="1">Methyltransferase domain-containing protein</fullName>
    </submittedName>
</protein>
<proteinExistence type="predicted"/>
<keyword evidence="1" id="KW-0489">Methyltransferase</keyword>
<dbReference type="GO" id="GO:0032259">
    <property type="term" value="P:methylation"/>
    <property type="evidence" value="ECO:0007669"/>
    <property type="project" value="UniProtKB-KW"/>
</dbReference>
<comment type="caution">
    <text evidence="1">The sequence shown here is derived from an EMBL/GenBank/DDBJ whole genome shotgun (WGS) entry which is preliminary data.</text>
</comment>
<evidence type="ECO:0000313" key="1">
    <source>
        <dbReference type="EMBL" id="NAW51566.1"/>
    </source>
</evidence>
<evidence type="ECO:0000313" key="2">
    <source>
        <dbReference type="Proteomes" id="UP000553459"/>
    </source>
</evidence>
<dbReference type="RefSeq" id="WP_166519844.1">
    <property type="nucleotide sequence ID" value="NZ_JAAABJ010000557.1"/>
</dbReference>
<reference evidence="1 2" key="1">
    <citation type="submission" date="2019-11" db="EMBL/GenBank/DDBJ databases">
        <title>Characterization of Elizabethkingia argenteiflava sp. nov., isolated from inner surface of Soybean Pods.</title>
        <authorList>
            <person name="Mo S."/>
        </authorList>
    </citation>
    <scope>NUCLEOTIDE SEQUENCE [LARGE SCALE GENOMIC DNA]</scope>
    <source>
        <strain evidence="1 2">YB22</strain>
    </source>
</reference>
<dbReference type="PANTHER" id="PTHR43861">
    <property type="entry name" value="TRANS-ACONITATE 2-METHYLTRANSFERASE-RELATED"/>
    <property type="match status" value="1"/>
</dbReference>
<dbReference type="Gene3D" id="3.40.50.150">
    <property type="entry name" value="Vaccinia Virus protein VP39"/>
    <property type="match status" value="1"/>
</dbReference>
<sequence>MKVKDLFLTQEEFEIKEVSTGILKTSPIPENLSPYYESEKYISHHQEGKSLKEIIYKFFQYFNLLYKKTIIDREVKTGKNLLDYGCGAGDFINFIKKNYCVYGIEPHSHAQKMAQQKVGKQNIKTSLTEIENESLDVMTLWHVFEHIGDQSIFLDEVYEKIKKGGKLIIAVPNYKSYDAQYYKEYWAAYDVPRHIFHFSQEGMNSIFNNERWKLKKVKPLLLDSYYISIISEKYKKNPFFWLKGCLLGLISNINGVKTGDFSSLIYVIEKK</sequence>
<dbReference type="GO" id="GO:0008168">
    <property type="term" value="F:methyltransferase activity"/>
    <property type="evidence" value="ECO:0007669"/>
    <property type="project" value="UniProtKB-KW"/>
</dbReference>
<keyword evidence="1" id="KW-0808">Transferase</keyword>
<dbReference type="AlphaFoldDB" id="A0A845PXJ4"/>
<keyword evidence="2" id="KW-1185">Reference proteome</keyword>
<dbReference type="Proteomes" id="UP000553459">
    <property type="component" value="Unassembled WGS sequence"/>
</dbReference>
<dbReference type="InterPro" id="IPR029063">
    <property type="entry name" value="SAM-dependent_MTases_sf"/>
</dbReference>
<dbReference type="SUPFAM" id="SSF53335">
    <property type="entry name" value="S-adenosyl-L-methionine-dependent methyltransferases"/>
    <property type="match status" value="1"/>
</dbReference>
<dbReference type="EMBL" id="JAAABJ010000557">
    <property type="protein sequence ID" value="NAW51566.1"/>
    <property type="molecule type" value="Genomic_DNA"/>
</dbReference>
<accession>A0A845PXJ4</accession>
<name>A0A845PXJ4_9FLAO</name>
<organism evidence="1 2">
    <name type="scientific">Elizabethkingia argenteiflava</name>
    <dbReference type="NCBI Taxonomy" id="2681556"/>
    <lineage>
        <taxon>Bacteria</taxon>
        <taxon>Pseudomonadati</taxon>
        <taxon>Bacteroidota</taxon>
        <taxon>Flavobacteriia</taxon>
        <taxon>Flavobacteriales</taxon>
        <taxon>Weeksellaceae</taxon>
        <taxon>Elizabethkingia</taxon>
    </lineage>
</organism>
<dbReference type="PANTHER" id="PTHR43861:SF6">
    <property type="entry name" value="METHYLTRANSFERASE TYPE 11"/>
    <property type="match status" value="1"/>
</dbReference>
<gene>
    <name evidence="1" type="ORF">GNY06_09295</name>
</gene>
<dbReference type="CDD" id="cd02440">
    <property type="entry name" value="AdoMet_MTases"/>
    <property type="match status" value="1"/>
</dbReference>
<dbReference type="Pfam" id="PF13489">
    <property type="entry name" value="Methyltransf_23"/>
    <property type="match status" value="1"/>
</dbReference>